<name>A0A0H4VKL8_9SPHN</name>
<organism evidence="3 4">
    <name type="scientific">Aurantiacibacter atlanticus</name>
    <dbReference type="NCBI Taxonomy" id="1648404"/>
    <lineage>
        <taxon>Bacteria</taxon>
        <taxon>Pseudomonadati</taxon>
        <taxon>Pseudomonadota</taxon>
        <taxon>Alphaproteobacteria</taxon>
        <taxon>Sphingomonadales</taxon>
        <taxon>Erythrobacteraceae</taxon>
        <taxon>Aurantiacibacter</taxon>
    </lineage>
</organism>
<feature type="domain" description="ABC-type uncharacterised transport system" evidence="2">
    <location>
        <begin position="75"/>
        <end position="172"/>
    </location>
</feature>
<accession>A0A0H4VKL8</accession>
<dbReference type="InterPro" id="IPR029062">
    <property type="entry name" value="Class_I_gatase-like"/>
</dbReference>
<keyword evidence="4" id="KW-1185">Reference proteome</keyword>
<reference evidence="3 4" key="1">
    <citation type="journal article" date="2015" name="Int. J. Syst. Evol. Microbiol.">
        <title>Erythrobacter atlanticus sp. nov., a bacterium from ocean sediment able to degrade polycyclic aromatic hydrocarbons.</title>
        <authorList>
            <person name="Zhuang L."/>
            <person name="Liu Y."/>
            <person name="Wang L."/>
            <person name="Wang W."/>
            <person name="Shao Z."/>
        </authorList>
    </citation>
    <scope>NUCLEOTIDE SEQUENCE [LARGE SCALE GENOMIC DNA]</scope>
    <source>
        <strain evidence="4">s21-N3</strain>
    </source>
</reference>
<reference evidence="4" key="2">
    <citation type="submission" date="2015-04" db="EMBL/GenBank/DDBJ databases">
        <title>The complete genome sequence of Erythrobacter sp. s21-N3.</title>
        <authorList>
            <person name="Zhuang L."/>
            <person name="Liu Y."/>
            <person name="Shao Z."/>
        </authorList>
    </citation>
    <scope>NUCLEOTIDE SEQUENCE [LARGE SCALE GENOMIC DNA]</scope>
    <source>
        <strain evidence="4">s21-N3</strain>
    </source>
</reference>
<evidence type="ECO:0000313" key="4">
    <source>
        <dbReference type="Proteomes" id="UP000059113"/>
    </source>
</evidence>
<dbReference type="Pfam" id="PF09822">
    <property type="entry name" value="ABC_transp_aux"/>
    <property type="match status" value="1"/>
</dbReference>
<gene>
    <name evidence="3" type="ORF">CP97_12150</name>
</gene>
<protein>
    <recommendedName>
        <fullName evidence="2">ABC-type uncharacterized transport system domain-containing protein</fullName>
    </recommendedName>
</protein>
<dbReference type="STRING" id="1648404.CP97_12150"/>
<evidence type="ECO:0000313" key="3">
    <source>
        <dbReference type="EMBL" id="AKQ43426.2"/>
    </source>
</evidence>
<sequence>MAIATTLALAAPAGLFAQDIAAADHKGAVEEADARPVVALMGTIPIYWGEAAGFDELLSGGTPAHWAREVLERSVKLAPLDYLSQSSLAQYHYLLLAQPRGLSAEENVALDSWVRDGGKLVMFTDPMMTGESRFHVGDRRRPQDVALLSPILGHWGLELRYDTAQQDGLHMRQVADQPYPVNQAGELAEAEGGNRTCSLENEGLFARCNIGDGSALIVADAALLDLEGPHIGGETSLMRIIAQGLGILREDSGPEEEFQP</sequence>
<dbReference type="Gene3D" id="3.40.50.880">
    <property type="match status" value="1"/>
</dbReference>
<evidence type="ECO:0000259" key="2">
    <source>
        <dbReference type="Pfam" id="PF09822"/>
    </source>
</evidence>
<dbReference type="EMBL" id="CP011310">
    <property type="protein sequence ID" value="AKQ43426.2"/>
    <property type="molecule type" value="Genomic_DNA"/>
</dbReference>
<evidence type="ECO:0000256" key="1">
    <source>
        <dbReference type="SAM" id="SignalP"/>
    </source>
</evidence>
<keyword evidence="1" id="KW-0732">Signal</keyword>
<dbReference type="InterPro" id="IPR019196">
    <property type="entry name" value="ABC_transp_unknown"/>
</dbReference>
<dbReference type="AlphaFoldDB" id="A0A0H4VKL8"/>
<proteinExistence type="predicted"/>
<feature type="chain" id="PRO_5007772130" description="ABC-type uncharacterized transport system domain-containing protein" evidence="1">
    <location>
        <begin position="18"/>
        <end position="260"/>
    </location>
</feature>
<dbReference type="KEGG" id="ery:CP97_12150"/>
<feature type="signal peptide" evidence="1">
    <location>
        <begin position="1"/>
        <end position="17"/>
    </location>
</feature>
<dbReference type="Proteomes" id="UP000059113">
    <property type="component" value="Chromosome"/>
</dbReference>